<dbReference type="GO" id="GO:0005524">
    <property type="term" value="F:ATP binding"/>
    <property type="evidence" value="ECO:0007669"/>
    <property type="project" value="UniProtKB-KW"/>
</dbReference>
<dbReference type="InterPro" id="IPR037118">
    <property type="entry name" value="Val-tRNA_synth_C_sf"/>
</dbReference>
<sequence>MAPRGGRRAARAKAAGVAVAPRRASFKEKRELGELPARIEQLEARKRQLFERMASPEFYSAPGPEIAKAKSQVAAIEAELQEALARWVELEALASGD</sequence>
<organism evidence="5 6">
    <name type="scientific">Eiseniibacteriota bacterium</name>
    <dbReference type="NCBI Taxonomy" id="2212470"/>
    <lineage>
        <taxon>Bacteria</taxon>
        <taxon>Candidatus Eiseniibacteriota</taxon>
    </lineage>
</organism>
<evidence type="ECO:0000259" key="4">
    <source>
        <dbReference type="Pfam" id="PF16326"/>
    </source>
</evidence>
<keyword evidence="2" id="KW-0067">ATP-binding</keyword>
<accession>A0A849SLC6</accession>
<dbReference type="EMBL" id="JABFRW010000010">
    <property type="protein sequence ID" value="NOT32715.1"/>
    <property type="molecule type" value="Genomic_DNA"/>
</dbReference>
<reference evidence="5 6" key="1">
    <citation type="submission" date="2020-04" db="EMBL/GenBank/DDBJ databases">
        <title>Metagenomic profiling of ammonia- and methane-oxidizing microorganisms in a Dutch drinking water treatment plant.</title>
        <authorList>
            <person name="Poghosyan L."/>
            <person name="Leucker S."/>
        </authorList>
    </citation>
    <scope>NUCLEOTIDE SEQUENCE [LARGE SCALE GENOMIC DNA]</scope>
    <source>
        <strain evidence="5">S-RSF-IL-03</strain>
    </source>
</reference>
<keyword evidence="1" id="KW-0547">Nucleotide-binding</keyword>
<dbReference type="InterPro" id="IPR032524">
    <property type="entry name" value="ABC_tran_C"/>
</dbReference>
<dbReference type="GO" id="GO:0003677">
    <property type="term" value="F:DNA binding"/>
    <property type="evidence" value="ECO:0007669"/>
    <property type="project" value="InterPro"/>
</dbReference>
<protein>
    <recommendedName>
        <fullName evidence="4">ABC transporter Uup C-terminal domain-containing protein</fullName>
    </recommendedName>
</protein>
<evidence type="ECO:0000313" key="6">
    <source>
        <dbReference type="Proteomes" id="UP000580839"/>
    </source>
</evidence>
<gene>
    <name evidence="5" type="ORF">HOP12_00950</name>
</gene>
<feature type="coiled-coil region" evidence="3">
    <location>
        <begin position="66"/>
        <end position="93"/>
    </location>
</feature>
<dbReference type="AlphaFoldDB" id="A0A849SLC6"/>
<dbReference type="Proteomes" id="UP000580839">
    <property type="component" value="Unassembled WGS sequence"/>
</dbReference>
<feature type="domain" description="ABC transporter Uup C-terminal" evidence="4">
    <location>
        <begin position="24"/>
        <end position="91"/>
    </location>
</feature>
<dbReference type="Pfam" id="PF16326">
    <property type="entry name" value="ABC_tran_CTD"/>
    <property type="match status" value="1"/>
</dbReference>
<proteinExistence type="predicted"/>
<evidence type="ECO:0000256" key="1">
    <source>
        <dbReference type="ARBA" id="ARBA00022741"/>
    </source>
</evidence>
<dbReference type="Gene3D" id="1.10.287.380">
    <property type="entry name" value="Valyl-tRNA synthetase, C-terminal domain"/>
    <property type="match status" value="1"/>
</dbReference>
<keyword evidence="3" id="KW-0175">Coiled coil</keyword>
<evidence type="ECO:0000256" key="2">
    <source>
        <dbReference type="ARBA" id="ARBA00022840"/>
    </source>
</evidence>
<evidence type="ECO:0000256" key="3">
    <source>
        <dbReference type="SAM" id="Coils"/>
    </source>
</evidence>
<name>A0A849SLC6_UNCEI</name>
<comment type="caution">
    <text evidence="5">The sequence shown here is derived from an EMBL/GenBank/DDBJ whole genome shotgun (WGS) entry which is preliminary data.</text>
</comment>
<evidence type="ECO:0000313" key="5">
    <source>
        <dbReference type="EMBL" id="NOT32715.1"/>
    </source>
</evidence>